<proteinExistence type="predicted"/>
<organism evidence="1 2">
    <name type="scientific">Lentinula lateritia</name>
    <dbReference type="NCBI Taxonomy" id="40482"/>
    <lineage>
        <taxon>Eukaryota</taxon>
        <taxon>Fungi</taxon>
        <taxon>Dikarya</taxon>
        <taxon>Basidiomycota</taxon>
        <taxon>Agaricomycotina</taxon>
        <taxon>Agaricomycetes</taxon>
        <taxon>Agaricomycetidae</taxon>
        <taxon>Agaricales</taxon>
        <taxon>Marasmiineae</taxon>
        <taxon>Omphalotaceae</taxon>
        <taxon>Lentinula</taxon>
    </lineage>
</organism>
<name>A0A9W9A785_9AGAR</name>
<dbReference type="Proteomes" id="UP001150238">
    <property type="component" value="Unassembled WGS sequence"/>
</dbReference>
<reference evidence="1" key="2">
    <citation type="journal article" date="2023" name="Proc. Natl. Acad. Sci. U.S.A.">
        <title>A global phylogenomic analysis of the shiitake genus Lentinula.</title>
        <authorList>
            <person name="Sierra-Patev S."/>
            <person name="Min B."/>
            <person name="Naranjo-Ortiz M."/>
            <person name="Looney B."/>
            <person name="Konkel Z."/>
            <person name="Slot J.C."/>
            <person name="Sakamoto Y."/>
            <person name="Steenwyk J.L."/>
            <person name="Rokas A."/>
            <person name="Carro J."/>
            <person name="Camarero S."/>
            <person name="Ferreira P."/>
            <person name="Molpeceres G."/>
            <person name="Ruiz-Duenas F.J."/>
            <person name="Serrano A."/>
            <person name="Henrissat B."/>
            <person name="Drula E."/>
            <person name="Hughes K.W."/>
            <person name="Mata J.L."/>
            <person name="Ishikawa N.K."/>
            <person name="Vargas-Isla R."/>
            <person name="Ushijima S."/>
            <person name="Smith C.A."/>
            <person name="Donoghue J."/>
            <person name="Ahrendt S."/>
            <person name="Andreopoulos W."/>
            <person name="He G."/>
            <person name="LaButti K."/>
            <person name="Lipzen A."/>
            <person name="Ng V."/>
            <person name="Riley R."/>
            <person name="Sandor L."/>
            <person name="Barry K."/>
            <person name="Martinez A.T."/>
            <person name="Xiao Y."/>
            <person name="Gibbons J.G."/>
            <person name="Terashima K."/>
            <person name="Grigoriev I.V."/>
            <person name="Hibbett D."/>
        </authorList>
    </citation>
    <scope>NUCLEOTIDE SEQUENCE</scope>
    <source>
        <strain evidence="1">Sp2 HRB7682 ss15</strain>
    </source>
</reference>
<protein>
    <submittedName>
        <fullName evidence="1">Uncharacterized protein</fullName>
    </submittedName>
</protein>
<reference evidence="1" key="1">
    <citation type="submission" date="2022-08" db="EMBL/GenBank/DDBJ databases">
        <authorList>
            <consortium name="DOE Joint Genome Institute"/>
            <person name="Min B."/>
            <person name="Riley R."/>
            <person name="Sierra-Patev S."/>
            <person name="Naranjo-Ortiz M."/>
            <person name="Looney B."/>
            <person name="Konkel Z."/>
            <person name="Slot J.C."/>
            <person name="Sakamoto Y."/>
            <person name="Steenwyk J.L."/>
            <person name="Rokas A."/>
            <person name="Carro J."/>
            <person name="Camarero S."/>
            <person name="Ferreira P."/>
            <person name="Molpeceres G."/>
            <person name="Ruiz-Duenas F.J."/>
            <person name="Serrano A."/>
            <person name="Henrissat B."/>
            <person name="Drula E."/>
            <person name="Hughes K.W."/>
            <person name="Mata J.L."/>
            <person name="Ishikawa N.K."/>
            <person name="Vargas-Isla R."/>
            <person name="Ushijima S."/>
            <person name="Smith C.A."/>
            <person name="Ahrendt S."/>
            <person name="Andreopoulos W."/>
            <person name="He G."/>
            <person name="Labutti K."/>
            <person name="Lipzen A."/>
            <person name="Ng V."/>
            <person name="Sandor L."/>
            <person name="Barry K."/>
            <person name="Martinez A.T."/>
            <person name="Xiao Y."/>
            <person name="Gibbons J.G."/>
            <person name="Terashima K."/>
            <person name="Hibbett D.S."/>
            <person name="Grigoriev I.V."/>
        </authorList>
    </citation>
    <scope>NUCLEOTIDE SEQUENCE</scope>
    <source>
        <strain evidence="1">Sp2 HRB7682 ss15</strain>
    </source>
</reference>
<evidence type="ECO:0000313" key="1">
    <source>
        <dbReference type="EMBL" id="KAJ4476086.1"/>
    </source>
</evidence>
<gene>
    <name evidence="1" type="ORF">C8J55DRAFT_490336</name>
</gene>
<dbReference type="AlphaFoldDB" id="A0A9W9A785"/>
<comment type="caution">
    <text evidence="1">The sequence shown here is derived from an EMBL/GenBank/DDBJ whole genome shotgun (WGS) entry which is preliminary data.</text>
</comment>
<evidence type="ECO:0000313" key="2">
    <source>
        <dbReference type="Proteomes" id="UP001150238"/>
    </source>
</evidence>
<dbReference type="EMBL" id="JANVFS010000021">
    <property type="protein sequence ID" value="KAJ4476086.1"/>
    <property type="molecule type" value="Genomic_DNA"/>
</dbReference>
<accession>A0A9W9A785</accession>
<sequence>MDLDGLAHTMGDEGEAYELQDLPAGKYHSTYSQIKNEFRHFIRFRKQLRALGSTSQQRKHPEQALIFALGAFVAGERSPASILALASIHVLQMMDASFAIIHPLLLINLNSTQRWTNITSYAPAKPANSASNVMLANSRASNNSDKSVEQLGMTLAKEGNPTKIIENVNPEQVLDVDAGVIATNSCDIVDNAGAVIDEGRIVISMMCARQGQSHPTSPLAQNLTARQICRIDE</sequence>